<dbReference type="OrthoDB" id="14353at2"/>
<evidence type="ECO:0000259" key="1">
    <source>
        <dbReference type="Pfam" id="PF01751"/>
    </source>
</evidence>
<dbReference type="SUPFAM" id="SSF110455">
    <property type="entry name" value="Toprim domain"/>
    <property type="match status" value="1"/>
</dbReference>
<evidence type="ECO:0000313" key="2">
    <source>
        <dbReference type="EMBL" id="SNZ02493.1"/>
    </source>
</evidence>
<dbReference type="RefSeq" id="WP_096999339.1">
    <property type="nucleotide sequence ID" value="NZ_OBEI01000001.1"/>
</dbReference>
<dbReference type="PANTHER" id="PTHR39964:SF2">
    <property type="entry name" value="UPF0292 PROTEIN MJ1624"/>
    <property type="match status" value="1"/>
</dbReference>
<gene>
    <name evidence="2" type="ORF">SAMN06265182_0134</name>
</gene>
<name>A0A285N0N8_9AQUI</name>
<accession>A0A285N0N8</accession>
<dbReference type="PANTHER" id="PTHR39964">
    <property type="entry name" value="UPF0292 PROTEIN TK1411"/>
    <property type="match status" value="1"/>
</dbReference>
<keyword evidence="2" id="KW-0540">Nuclease</keyword>
<dbReference type="Proteomes" id="UP000219036">
    <property type="component" value="Unassembled WGS sequence"/>
</dbReference>
<protein>
    <submittedName>
        <fullName evidence="2">5S rRNA maturation endonuclease (Ribonuclease M5), contains TOPRIM domain</fullName>
    </submittedName>
</protein>
<dbReference type="Pfam" id="PF01751">
    <property type="entry name" value="Toprim"/>
    <property type="match status" value="1"/>
</dbReference>
<keyword evidence="3" id="KW-1185">Reference proteome</keyword>
<dbReference type="GO" id="GO:0004519">
    <property type="term" value="F:endonuclease activity"/>
    <property type="evidence" value="ECO:0007669"/>
    <property type="project" value="UniProtKB-KW"/>
</dbReference>
<evidence type="ECO:0000313" key="3">
    <source>
        <dbReference type="Proteomes" id="UP000219036"/>
    </source>
</evidence>
<keyword evidence="2" id="KW-0255">Endonuclease</keyword>
<organism evidence="2 3">
    <name type="scientific">Persephonella hydrogeniphila</name>
    <dbReference type="NCBI Taxonomy" id="198703"/>
    <lineage>
        <taxon>Bacteria</taxon>
        <taxon>Pseudomonadati</taxon>
        <taxon>Aquificota</taxon>
        <taxon>Aquificia</taxon>
        <taxon>Aquificales</taxon>
        <taxon>Hydrogenothermaceae</taxon>
        <taxon>Persephonella</taxon>
    </lineage>
</organism>
<feature type="domain" description="Toprim" evidence="1">
    <location>
        <begin position="25"/>
        <end position="82"/>
    </location>
</feature>
<keyword evidence="2" id="KW-0378">Hydrolase</keyword>
<proteinExistence type="predicted"/>
<dbReference type="EMBL" id="OBEI01000001">
    <property type="protein sequence ID" value="SNZ02493.1"/>
    <property type="molecule type" value="Genomic_DNA"/>
</dbReference>
<dbReference type="Gene3D" id="3.40.1360.10">
    <property type="match status" value="1"/>
</dbReference>
<dbReference type="AlphaFoldDB" id="A0A285N0N8"/>
<sequence>MELSSLKEWLQKLKESSQKEGVYTLVEGKRDLNKLKELGVKNIYPIKGKRFYDILEDLENAHLVIILTDLDKQGEKMYKKLSFILEREGVPVEGRFREKLKEIGIKHIEDIPVRSEDVSKENNTLS</sequence>
<dbReference type="InterPro" id="IPR006171">
    <property type="entry name" value="TOPRIM_dom"/>
</dbReference>
<reference evidence="3" key="1">
    <citation type="submission" date="2017-09" db="EMBL/GenBank/DDBJ databases">
        <authorList>
            <person name="Varghese N."/>
            <person name="Submissions S."/>
        </authorList>
    </citation>
    <scope>NUCLEOTIDE SEQUENCE [LARGE SCALE GENOMIC DNA]</scope>
    <source>
        <strain evidence="3">DSM 15103</strain>
    </source>
</reference>